<feature type="region of interest" description="Disordered" evidence="1">
    <location>
        <begin position="1"/>
        <end position="30"/>
    </location>
</feature>
<comment type="caution">
    <text evidence="2">The sequence shown here is derived from an EMBL/GenBank/DDBJ whole genome shotgun (WGS) entry which is preliminary data.</text>
</comment>
<dbReference type="AlphaFoldDB" id="A0A2P5DP91"/>
<sequence>MQGKDDGAENSVSDEEHTTNGRVSSGIRGRESIANMLQITTLVKNQLKKNDEDSESSLTIAKHHVEMAH</sequence>
<keyword evidence="3" id="KW-1185">Reference proteome</keyword>
<name>A0A2P5DP91_PARAD</name>
<organism evidence="2 3">
    <name type="scientific">Parasponia andersonii</name>
    <name type="common">Sponia andersonii</name>
    <dbReference type="NCBI Taxonomy" id="3476"/>
    <lineage>
        <taxon>Eukaryota</taxon>
        <taxon>Viridiplantae</taxon>
        <taxon>Streptophyta</taxon>
        <taxon>Embryophyta</taxon>
        <taxon>Tracheophyta</taxon>
        <taxon>Spermatophyta</taxon>
        <taxon>Magnoliopsida</taxon>
        <taxon>eudicotyledons</taxon>
        <taxon>Gunneridae</taxon>
        <taxon>Pentapetalae</taxon>
        <taxon>rosids</taxon>
        <taxon>fabids</taxon>
        <taxon>Rosales</taxon>
        <taxon>Cannabaceae</taxon>
        <taxon>Parasponia</taxon>
    </lineage>
</organism>
<dbReference type="EMBL" id="JXTB01000025">
    <property type="protein sequence ID" value="PON75112.1"/>
    <property type="molecule type" value="Genomic_DNA"/>
</dbReference>
<gene>
    <name evidence="2" type="ORF">PanWU01x14_044640</name>
</gene>
<accession>A0A2P5DP91</accession>
<dbReference type="Proteomes" id="UP000237105">
    <property type="component" value="Unassembled WGS sequence"/>
</dbReference>
<evidence type="ECO:0000256" key="1">
    <source>
        <dbReference type="SAM" id="MobiDB-lite"/>
    </source>
</evidence>
<evidence type="ECO:0000313" key="3">
    <source>
        <dbReference type="Proteomes" id="UP000237105"/>
    </source>
</evidence>
<reference evidence="3" key="1">
    <citation type="submission" date="2016-06" db="EMBL/GenBank/DDBJ databases">
        <title>Parallel loss of symbiosis genes in relatives of nitrogen-fixing non-legume Parasponia.</title>
        <authorList>
            <person name="Van Velzen R."/>
            <person name="Holmer R."/>
            <person name="Bu F."/>
            <person name="Rutten L."/>
            <person name="Van Zeijl A."/>
            <person name="Liu W."/>
            <person name="Santuari L."/>
            <person name="Cao Q."/>
            <person name="Sharma T."/>
            <person name="Shen D."/>
            <person name="Roswanjaya Y."/>
            <person name="Wardhani T."/>
            <person name="Kalhor M.S."/>
            <person name="Jansen J."/>
            <person name="Van den Hoogen J."/>
            <person name="Gungor B."/>
            <person name="Hartog M."/>
            <person name="Hontelez J."/>
            <person name="Verver J."/>
            <person name="Yang W.-C."/>
            <person name="Schijlen E."/>
            <person name="Repin R."/>
            <person name="Schilthuizen M."/>
            <person name="Schranz E."/>
            <person name="Heidstra R."/>
            <person name="Miyata K."/>
            <person name="Fedorova E."/>
            <person name="Kohlen W."/>
            <person name="Bisseling T."/>
            <person name="Smit S."/>
            <person name="Geurts R."/>
        </authorList>
    </citation>
    <scope>NUCLEOTIDE SEQUENCE [LARGE SCALE GENOMIC DNA]</scope>
    <source>
        <strain evidence="3">cv. WU1-14</strain>
    </source>
</reference>
<proteinExistence type="predicted"/>
<evidence type="ECO:0000313" key="2">
    <source>
        <dbReference type="EMBL" id="PON75112.1"/>
    </source>
</evidence>
<protein>
    <submittedName>
        <fullName evidence="2">Uncharacterized protein</fullName>
    </submittedName>
</protein>
<feature type="region of interest" description="Disordered" evidence="1">
    <location>
        <begin position="48"/>
        <end position="69"/>
    </location>
</feature>
<dbReference type="OrthoDB" id="10280193at2759"/>